<dbReference type="AlphaFoldDB" id="A0A821ITN2"/>
<feature type="non-terminal residue" evidence="1">
    <location>
        <position position="1"/>
    </location>
</feature>
<protein>
    <submittedName>
        <fullName evidence="1">Uncharacterized protein</fullName>
    </submittedName>
</protein>
<dbReference type="Proteomes" id="UP000663866">
    <property type="component" value="Unassembled WGS sequence"/>
</dbReference>
<sequence length="17" mass="1955">ESALLRILKIEILSFPI</sequence>
<reference evidence="1" key="1">
    <citation type="submission" date="2021-02" db="EMBL/GenBank/DDBJ databases">
        <authorList>
            <person name="Nowell W R."/>
        </authorList>
    </citation>
    <scope>NUCLEOTIDE SEQUENCE</scope>
</reference>
<name>A0A821ITN2_9BILA</name>
<accession>A0A821ITN2</accession>
<gene>
    <name evidence="1" type="ORF">OVN521_LOCUS48561</name>
</gene>
<evidence type="ECO:0000313" key="1">
    <source>
        <dbReference type="EMBL" id="CAF4705752.1"/>
    </source>
</evidence>
<evidence type="ECO:0000313" key="2">
    <source>
        <dbReference type="Proteomes" id="UP000663866"/>
    </source>
</evidence>
<keyword evidence="2" id="KW-1185">Reference proteome</keyword>
<organism evidence="1 2">
    <name type="scientific">Rotaria magnacalcarata</name>
    <dbReference type="NCBI Taxonomy" id="392030"/>
    <lineage>
        <taxon>Eukaryota</taxon>
        <taxon>Metazoa</taxon>
        <taxon>Spiralia</taxon>
        <taxon>Gnathifera</taxon>
        <taxon>Rotifera</taxon>
        <taxon>Eurotatoria</taxon>
        <taxon>Bdelloidea</taxon>
        <taxon>Philodinida</taxon>
        <taxon>Philodinidae</taxon>
        <taxon>Rotaria</taxon>
    </lineage>
</organism>
<dbReference type="EMBL" id="CAJOBG010101659">
    <property type="protein sequence ID" value="CAF4705752.1"/>
    <property type="molecule type" value="Genomic_DNA"/>
</dbReference>
<proteinExistence type="predicted"/>
<comment type="caution">
    <text evidence="1">The sequence shown here is derived from an EMBL/GenBank/DDBJ whole genome shotgun (WGS) entry which is preliminary data.</text>
</comment>